<dbReference type="InterPro" id="IPR043160">
    <property type="entry name" value="Dynein_C_barrel"/>
</dbReference>
<feature type="compositionally biased region" description="Basic residues" evidence="1">
    <location>
        <begin position="233"/>
        <end position="248"/>
    </location>
</feature>
<feature type="region of interest" description="Disordered" evidence="1">
    <location>
        <begin position="220"/>
        <end position="284"/>
    </location>
</feature>
<name>A0AAV1K8P0_9NEOP</name>
<feature type="compositionally biased region" description="Basic and acidic residues" evidence="1">
    <location>
        <begin position="256"/>
        <end position="284"/>
    </location>
</feature>
<evidence type="ECO:0000313" key="2">
    <source>
        <dbReference type="EMBL" id="CAK1578267.1"/>
    </source>
</evidence>
<dbReference type="Proteomes" id="UP001314205">
    <property type="component" value="Unassembled WGS sequence"/>
</dbReference>
<evidence type="ECO:0000313" key="3">
    <source>
        <dbReference type="Proteomes" id="UP001314205"/>
    </source>
</evidence>
<proteinExistence type="predicted"/>
<evidence type="ECO:0000256" key="1">
    <source>
        <dbReference type="SAM" id="MobiDB-lite"/>
    </source>
</evidence>
<gene>
    <name evidence="2" type="ORF">PARMNEM_LOCUS368</name>
</gene>
<dbReference type="Gene3D" id="3.10.490.20">
    <property type="match status" value="1"/>
</dbReference>
<comment type="caution">
    <text evidence="2">The sequence shown here is derived from an EMBL/GenBank/DDBJ whole genome shotgun (WGS) entry which is preliminary data.</text>
</comment>
<reference evidence="2 3" key="1">
    <citation type="submission" date="2023-11" db="EMBL/GenBank/DDBJ databases">
        <authorList>
            <person name="Hedman E."/>
            <person name="Englund M."/>
            <person name="Stromberg M."/>
            <person name="Nyberg Akerstrom W."/>
            <person name="Nylinder S."/>
            <person name="Jareborg N."/>
            <person name="Kallberg Y."/>
            <person name="Kronander E."/>
        </authorList>
    </citation>
    <scope>NUCLEOTIDE SEQUENCE [LARGE SCALE GENOMIC DNA]</scope>
</reference>
<organism evidence="2 3">
    <name type="scientific">Parnassius mnemosyne</name>
    <name type="common">clouded apollo</name>
    <dbReference type="NCBI Taxonomy" id="213953"/>
    <lineage>
        <taxon>Eukaryota</taxon>
        <taxon>Metazoa</taxon>
        <taxon>Ecdysozoa</taxon>
        <taxon>Arthropoda</taxon>
        <taxon>Hexapoda</taxon>
        <taxon>Insecta</taxon>
        <taxon>Pterygota</taxon>
        <taxon>Neoptera</taxon>
        <taxon>Endopterygota</taxon>
        <taxon>Lepidoptera</taxon>
        <taxon>Glossata</taxon>
        <taxon>Ditrysia</taxon>
        <taxon>Papilionoidea</taxon>
        <taxon>Papilionidae</taxon>
        <taxon>Parnassiinae</taxon>
        <taxon>Parnassini</taxon>
        <taxon>Parnassius</taxon>
        <taxon>Driopa</taxon>
    </lineage>
</organism>
<sequence>MQVEEEWQLQWAGPSAPRAYVAELSARAHAALQRRNALRDDALPAVLDLRLLVRPARAVCALRALAAERAARRADQLALAASWDDADDWSAEGGESSSPCVSVVGLRLCGCVWRGALAPAPAAASAHAAAPPLRLRYLPSYGLQPFSPSTVLNKLPRYTSQADVCDSIGTSFINYIEEIRQGDLHVKKGRKFQLPVTAGKSVSAEEVKKYYEERDNTNKSIGLKGAESDAQTKKKGRPLGSKNKKKKKINNDTEEEKNKDFDRDQIKNGEAEDTITEKNSDNKSEKIERKVIIVEALDHQPPKLSKTSAGDLSNAFENQVMAEDMIQEESPDLDIGSEVILIDEDIIEEYIVDEKSGELKGVTTEKCTGKGDVKVPKLKEGTGYIVSLEKRSTETPLTSARTLEVPVYNNESREELLFHVNAPLAPDFDKDTAILNAIALFIGPID</sequence>
<dbReference type="EMBL" id="CAVLGL010000001">
    <property type="protein sequence ID" value="CAK1578267.1"/>
    <property type="molecule type" value="Genomic_DNA"/>
</dbReference>
<keyword evidence="3" id="KW-1185">Reference proteome</keyword>
<accession>A0AAV1K8P0</accession>
<protein>
    <submittedName>
        <fullName evidence="2">Uncharacterized protein</fullName>
    </submittedName>
</protein>
<dbReference type="AlphaFoldDB" id="A0AAV1K8P0"/>